<dbReference type="CDD" id="cd00383">
    <property type="entry name" value="trans_reg_C"/>
    <property type="match status" value="1"/>
</dbReference>
<dbReference type="InterPro" id="IPR016032">
    <property type="entry name" value="Sig_transdc_resp-reg_C-effctor"/>
</dbReference>
<dbReference type="RefSeq" id="WP_353646794.1">
    <property type="nucleotide sequence ID" value="NZ_CP159256.1"/>
</dbReference>
<keyword evidence="2" id="KW-0902">Two-component regulatory system</keyword>
<name>A0AAU8D1K3_9HYPH</name>
<organism evidence="8">
    <name type="scientific">Mesorhizobium sp. WSM2240</name>
    <dbReference type="NCBI Taxonomy" id="3228851"/>
    <lineage>
        <taxon>Bacteria</taxon>
        <taxon>Pseudomonadati</taxon>
        <taxon>Pseudomonadota</taxon>
        <taxon>Alphaproteobacteria</taxon>
        <taxon>Hyphomicrobiales</taxon>
        <taxon>Phyllobacteriaceae</taxon>
        <taxon>Mesorhizobium</taxon>
    </lineage>
</organism>
<keyword evidence="3 5" id="KW-0238">DNA-binding</keyword>
<sequence>MIDDSKGEGRHRDDTPAKVRPLILIASQDLDFYLMLDHILRADDFRTALMDGADERARFSGENIFAIILDCRADSSFAADTYRQLKDDAAMRNILSIALLGPGAEQQHVELLKLGVDESFVRPIAPARLLLSLRARRSGVRPGYTSQEGRKPLVLGDLEMSLETYRVHRDGKEIHLGPIEFRLLRHLIKNPGRVFSRNELIASAWPKGVHVSPRTVDMHISRLRSSLTRVSKGDLIRTVRSAGYSLEEPESC</sequence>
<feature type="modified residue" description="4-aspartylphosphate" evidence="4">
    <location>
        <position position="70"/>
    </location>
</feature>
<protein>
    <submittedName>
        <fullName evidence="8">Response regulator transcription factor</fullName>
    </submittedName>
</protein>
<dbReference type="InterPro" id="IPR001867">
    <property type="entry name" value="OmpR/PhoB-type_DNA-bd"/>
</dbReference>
<dbReference type="PROSITE" id="PS51755">
    <property type="entry name" value="OMPR_PHOB"/>
    <property type="match status" value="1"/>
</dbReference>
<dbReference type="GO" id="GO:0000976">
    <property type="term" value="F:transcription cis-regulatory region binding"/>
    <property type="evidence" value="ECO:0007669"/>
    <property type="project" value="TreeGrafter"/>
</dbReference>
<dbReference type="GO" id="GO:0000156">
    <property type="term" value="F:phosphorelay response regulator activity"/>
    <property type="evidence" value="ECO:0007669"/>
    <property type="project" value="TreeGrafter"/>
</dbReference>
<feature type="DNA-binding region" description="OmpR/PhoB-type" evidence="5">
    <location>
        <begin position="150"/>
        <end position="248"/>
    </location>
</feature>
<dbReference type="InterPro" id="IPR011006">
    <property type="entry name" value="CheY-like_superfamily"/>
</dbReference>
<feature type="domain" description="OmpR/PhoB-type" evidence="7">
    <location>
        <begin position="150"/>
        <end position="248"/>
    </location>
</feature>
<dbReference type="AlphaFoldDB" id="A0AAU8D1K3"/>
<dbReference type="SMART" id="SM00862">
    <property type="entry name" value="Trans_reg_C"/>
    <property type="match status" value="1"/>
</dbReference>
<dbReference type="Gene3D" id="3.40.50.2300">
    <property type="match status" value="1"/>
</dbReference>
<dbReference type="GO" id="GO:0006355">
    <property type="term" value="P:regulation of DNA-templated transcription"/>
    <property type="evidence" value="ECO:0007669"/>
    <property type="project" value="InterPro"/>
</dbReference>
<evidence type="ECO:0000256" key="2">
    <source>
        <dbReference type="ARBA" id="ARBA00023012"/>
    </source>
</evidence>
<dbReference type="PANTHER" id="PTHR48111">
    <property type="entry name" value="REGULATOR OF RPOS"/>
    <property type="match status" value="1"/>
</dbReference>
<evidence type="ECO:0000313" key="8">
    <source>
        <dbReference type="EMBL" id="XCG52591.1"/>
    </source>
</evidence>
<evidence type="ECO:0000259" key="6">
    <source>
        <dbReference type="PROSITE" id="PS50110"/>
    </source>
</evidence>
<gene>
    <name evidence="8" type="ORF">ABVK50_31180</name>
</gene>
<evidence type="ECO:0000256" key="3">
    <source>
        <dbReference type="ARBA" id="ARBA00023125"/>
    </source>
</evidence>
<dbReference type="Gene3D" id="1.10.10.10">
    <property type="entry name" value="Winged helix-like DNA-binding domain superfamily/Winged helix DNA-binding domain"/>
    <property type="match status" value="1"/>
</dbReference>
<evidence type="ECO:0000259" key="7">
    <source>
        <dbReference type="PROSITE" id="PS51755"/>
    </source>
</evidence>
<evidence type="ECO:0000256" key="5">
    <source>
        <dbReference type="PROSITE-ProRule" id="PRU01091"/>
    </source>
</evidence>
<dbReference type="SUPFAM" id="SSF46894">
    <property type="entry name" value="C-terminal effector domain of the bipartite response regulators"/>
    <property type="match status" value="1"/>
</dbReference>
<dbReference type="SUPFAM" id="SSF52172">
    <property type="entry name" value="CheY-like"/>
    <property type="match status" value="1"/>
</dbReference>
<dbReference type="EMBL" id="CP159256">
    <property type="protein sequence ID" value="XCG52591.1"/>
    <property type="molecule type" value="Genomic_DNA"/>
</dbReference>
<dbReference type="PANTHER" id="PTHR48111:SF40">
    <property type="entry name" value="PHOSPHATE REGULON TRANSCRIPTIONAL REGULATORY PROTEIN PHOB"/>
    <property type="match status" value="1"/>
</dbReference>
<feature type="domain" description="Response regulatory" evidence="6">
    <location>
        <begin position="22"/>
        <end position="137"/>
    </location>
</feature>
<evidence type="ECO:0000256" key="4">
    <source>
        <dbReference type="PROSITE-ProRule" id="PRU00169"/>
    </source>
</evidence>
<keyword evidence="1 4" id="KW-0597">Phosphoprotein</keyword>
<dbReference type="GO" id="GO:0005829">
    <property type="term" value="C:cytosol"/>
    <property type="evidence" value="ECO:0007669"/>
    <property type="project" value="TreeGrafter"/>
</dbReference>
<proteinExistence type="predicted"/>
<keyword evidence="8" id="KW-0614">Plasmid</keyword>
<reference evidence="8" key="1">
    <citation type="submission" date="2024-06" db="EMBL/GenBank/DDBJ databases">
        <title>Mesorhizobium karijinii sp. nov., a symbiont of the iconic Swainsona formosa from arid Australia.</title>
        <authorList>
            <person name="Hill Y.J."/>
            <person name="Watkin E.L.J."/>
            <person name="O'Hara G.W."/>
            <person name="Terpolilli J."/>
            <person name="Tye M.L."/>
            <person name="Kohlmeier M.G."/>
        </authorList>
    </citation>
    <scope>NUCLEOTIDE SEQUENCE</scope>
    <source>
        <strain evidence="8">WSM2240</strain>
        <plasmid evidence="8">pMk2240A</plasmid>
    </source>
</reference>
<geneLocation type="plasmid" evidence="8">
    <name>pMk2240A</name>
</geneLocation>
<dbReference type="InterPro" id="IPR039420">
    <property type="entry name" value="WalR-like"/>
</dbReference>
<dbReference type="PROSITE" id="PS50110">
    <property type="entry name" value="RESPONSE_REGULATORY"/>
    <property type="match status" value="1"/>
</dbReference>
<dbReference type="GO" id="GO:0032993">
    <property type="term" value="C:protein-DNA complex"/>
    <property type="evidence" value="ECO:0007669"/>
    <property type="project" value="TreeGrafter"/>
</dbReference>
<dbReference type="InterPro" id="IPR001789">
    <property type="entry name" value="Sig_transdc_resp-reg_receiver"/>
</dbReference>
<dbReference type="InterPro" id="IPR036388">
    <property type="entry name" value="WH-like_DNA-bd_sf"/>
</dbReference>
<dbReference type="Pfam" id="PF00486">
    <property type="entry name" value="Trans_reg_C"/>
    <property type="match status" value="1"/>
</dbReference>
<accession>A0AAU8D1K3</accession>
<evidence type="ECO:0000256" key="1">
    <source>
        <dbReference type="ARBA" id="ARBA00022553"/>
    </source>
</evidence>